<evidence type="ECO:0000256" key="3">
    <source>
        <dbReference type="ARBA" id="ARBA00023163"/>
    </source>
</evidence>
<organism evidence="5 7">
    <name type="scientific">Flavobacterium hibernum</name>
    <dbReference type="NCBI Taxonomy" id="37752"/>
    <lineage>
        <taxon>Bacteria</taxon>
        <taxon>Pseudomonadati</taxon>
        <taxon>Bacteroidota</taxon>
        <taxon>Flavobacteriia</taxon>
        <taxon>Flavobacteriales</taxon>
        <taxon>Flavobacteriaceae</taxon>
        <taxon>Flavobacterium</taxon>
    </lineage>
</organism>
<gene>
    <name evidence="6" type="ORF">B0A73_16515</name>
    <name evidence="5" type="ORF">IW18_01505</name>
</gene>
<evidence type="ECO:0000313" key="8">
    <source>
        <dbReference type="Proteomes" id="UP000198302"/>
    </source>
</evidence>
<keyword evidence="1" id="KW-0805">Transcription regulation</keyword>
<dbReference type="STRING" id="37752.IW18_01505"/>
<dbReference type="AlphaFoldDB" id="A0A0D0F4U9"/>
<dbReference type="Proteomes" id="UP000032061">
    <property type="component" value="Unassembled WGS sequence"/>
</dbReference>
<dbReference type="Pfam" id="PF12833">
    <property type="entry name" value="HTH_18"/>
    <property type="match status" value="1"/>
</dbReference>
<name>A0A0D0F4U9_9FLAO</name>
<evidence type="ECO:0000313" key="5">
    <source>
        <dbReference type="EMBL" id="KIO54706.1"/>
    </source>
</evidence>
<sequence length="341" mass="38727">MKTVTIHTEKIQNLFEDLNTNIGGTVTFDLDEHILEVENDFAKGIITAVSFSDNISYVQFDMIFSEDLCLNISNEESQPLYLAYCSKGSLSHSFDLSTDSKKINAFQTAIVNTKQNQNNILFFQKDIRTKCTLIIIGNEIAEVNQGYSLNSQVRKTFVEGNTASNFFYLSSYNLKIDRKIDQLSVITETGIAKNIMKEGILRIILAMEIQQYSDDQKALSHDTNCLTLKELEEIKELSQAIEANPEEAFSIKSLCKQAGLSPNKLQEGFKLIHNRTVNDHITHMRVLKAEILIRTSDLNISEIVYCIGFTSRSYFSKIFKQKFNCSPKDYKYNLNPLAITA</sequence>
<dbReference type="OrthoDB" id="2666928at2"/>
<dbReference type="GO" id="GO:0003700">
    <property type="term" value="F:DNA-binding transcription factor activity"/>
    <property type="evidence" value="ECO:0007669"/>
    <property type="project" value="InterPro"/>
</dbReference>
<accession>A0A0D0F4U9</accession>
<feature type="domain" description="HTH araC/xylS-type" evidence="4">
    <location>
        <begin position="235"/>
        <end position="333"/>
    </location>
</feature>
<keyword evidence="3" id="KW-0804">Transcription</keyword>
<dbReference type="EMBL" id="MUGX01000023">
    <property type="protein sequence ID" value="OXA85614.1"/>
    <property type="molecule type" value="Genomic_DNA"/>
</dbReference>
<dbReference type="PANTHER" id="PTHR47893">
    <property type="entry name" value="REGULATORY PROTEIN PCHR"/>
    <property type="match status" value="1"/>
</dbReference>
<evidence type="ECO:0000313" key="7">
    <source>
        <dbReference type="Proteomes" id="UP000032061"/>
    </source>
</evidence>
<dbReference type="InterPro" id="IPR009057">
    <property type="entry name" value="Homeodomain-like_sf"/>
</dbReference>
<dbReference type="Gene3D" id="1.10.10.60">
    <property type="entry name" value="Homeodomain-like"/>
    <property type="match status" value="1"/>
</dbReference>
<protein>
    <submittedName>
        <fullName evidence="5">AraC family transcriptional regulator</fullName>
    </submittedName>
</protein>
<dbReference type="Proteomes" id="UP000198302">
    <property type="component" value="Unassembled WGS sequence"/>
</dbReference>
<reference evidence="6 8" key="2">
    <citation type="submission" date="2016-11" db="EMBL/GenBank/DDBJ databases">
        <title>Whole genomes of Flavobacteriaceae.</title>
        <authorList>
            <person name="Stine C."/>
            <person name="Li C."/>
            <person name="Tadesse D."/>
        </authorList>
    </citation>
    <scope>NUCLEOTIDE SEQUENCE [LARGE SCALE GENOMIC DNA]</scope>
    <source>
        <strain evidence="6 8">ATCC 51468</strain>
    </source>
</reference>
<keyword evidence="8" id="KW-1185">Reference proteome</keyword>
<evidence type="ECO:0000259" key="4">
    <source>
        <dbReference type="PROSITE" id="PS01124"/>
    </source>
</evidence>
<proteinExistence type="predicted"/>
<dbReference type="InterPro" id="IPR020449">
    <property type="entry name" value="Tscrpt_reg_AraC-type_HTH"/>
</dbReference>
<dbReference type="InterPro" id="IPR053142">
    <property type="entry name" value="PchR_regulatory_protein"/>
</dbReference>
<evidence type="ECO:0000256" key="1">
    <source>
        <dbReference type="ARBA" id="ARBA00023015"/>
    </source>
</evidence>
<dbReference type="InterPro" id="IPR018060">
    <property type="entry name" value="HTH_AraC"/>
</dbReference>
<dbReference type="PANTHER" id="PTHR47893:SF1">
    <property type="entry name" value="REGULATORY PROTEIN PCHR"/>
    <property type="match status" value="1"/>
</dbReference>
<reference evidence="5 7" key="1">
    <citation type="submission" date="2015-01" db="EMBL/GenBank/DDBJ databases">
        <title>Genome of Flavobacterium hibernum DSM 12611.</title>
        <authorList>
            <person name="Stropko S.J."/>
            <person name="Pipes S.E."/>
            <person name="Newman J.D."/>
        </authorList>
    </citation>
    <scope>NUCLEOTIDE SEQUENCE [LARGE SCALE GENOMIC DNA]</scope>
    <source>
        <strain evidence="5 7">DSM 12611</strain>
    </source>
</reference>
<evidence type="ECO:0000313" key="6">
    <source>
        <dbReference type="EMBL" id="OXA85614.1"/>
    </source>
</evidence>
<dbReference type="PROSITE" id="PS01124">
    <property type="entry name" value="HTH_ARAC_FAMILY_2"/>
    <property type="match status" value="1"/>
</dbReference>
<dbReference type="EMBL" id="JPRK01000002">
    <property type="protein sequence ID" value="KIO54706.1"/>
    <property type="molecule type" value="Genomic_DNA"/>
</dbReference>
<dbReference type="RefSeq" id="WP_041515791.1">
    <property type="nucleotide sequence ID" value="NZ_JPRK01000002.1"/>
</dbReference>
<dbReference type="PRINTS" id="PR00032">
    <property type="entry name" value="HTHARAC"/>
</dbReference>
<dbReference type="SMART" id="SM00342">
    <property type="entry name" value="HTH_ARAC"/>
    <property type="match status" value="1"/>
</dbReference>
<keyword evidence="2" id="KW-0238">DNA-binding</keyword>
<dbReference type="GO" id="GO:0043565">
    <property type="term" value="F:sequence-specific DNA binding"/>
    <property type="evidence" value="ECO:0007669"/>
    <property type="project" value="InterPro"/>
</dbReference>
<comment type="caution">
    <text evidence="5">The sequence shown here is derived from an EMBL/GenBank/DDBJ whole genome shotgun (WGS) entry which is preliminary data.</text>
</comment>
<dbReference type="SUPFAM" id="SSF46689">
    <property type="entry name" value="Homeodomain-like"/>
    <property type="match status" value="1"/>
</dbReference>
<evidence type="ECO:0000256" key="2">
    <source>
        <dbReference type="ARBA" id="ARBA00023125"/>
    </source>
</evidence>